<reference evidence="2 3" key="2">
    <citation type="journal article" date="2012" name="J. Bacteriol.">
        <title>Whole-Genome Sequences of Borrelia bissettii, Borrelia valaisiana, and Borrelia spielmanii.</title>
        <authorList>
            <person name="Schutzer S.E."/>
            <person name="Fraser-Liggett C.M."/>
            <person name="Qiu W.G."/>
            <person name="Kraiczy P."/>
            <person name="Mongodin E.F."/>
            <person name="Dunn J.J."/>
            <person name="Luft B.J."/>
            <person name="Casjens S.R."/>
        </authorList>
    </citation>
    <scope>NUCLEOTIDE SEQUENCE [LARGE SCALE GENOMIC DNA]</scope>
    <source>
        <strain evidence="2 3">DN127</strain>
    </source>
</reference>
<dbReference type="InterPro" id="IPR004180">
    <property type="entry name" value="DUF226_BOR_spp"/>
</dbReference>
<gene>
    <name evidence="2" type="ordered locus">BbiDN127_AA0034</name>
</gene>
<evidence type="ECO:0000313" key="3">
    <source>
        <dbReference type="Proteomes" id="UP000001634"/>
    </source>
</evidence>
<evidence type="ECO:0000256" key="1">
    <source>
        <dbReference type="SAM" id="Phobius"/>
    </source>
</evidence>
<dbReference type="EMBL" id="CP002760">
    <property type="protein sequence ID" value="AEL19543.1"/>
    <property type="molecule type" value="Genomic_DNA"/>
</dbReference>
<dbReference type="Proteomes" id="UP000001634">
    <property type="component" value="Plasmid lp28-7"/>
</dbReference>
<geneLocation type="plasmid" evidence="2 3">
    <name>lp28-7</name>
</geneLocation>
<keyword evidence="1" id="KW-1133">Transmembrane helix</keyword>
<dbReference type="KEGG" id="bbs:BbiDN127_AA0034"/>
<dbReference type="AlphaFoldDB" id="G0APB7"/>
<keyword evidence="2" id="KW-0614">Plasmid</keyword>
<keyword evidence="1" id="KW-0812">Transmembrane</keyword>
<sequence length="179" mass="21668">MNVYKGWRAWKHKFCVYFINSLNKERKFIMLYPVKEGDAFLGVFYGYSKVKNNPFYRDYTSVCSFSKKIFKTFNKSYFIEFRFKKGSVFLYLHAIAYLLKDRDSYNREQKKLHVRLMELEKEVFKFYGRDLNPQGECIITKWIDKINQKKLGKRIILVCFAVCYVVDCVDFEFVMLLKE</sequence>
<accession>G0APB7</accession>
<feature type="transmembrane region" description="Helical" evidence="1">
    <location>
        <begin position="155"/>
        <end position="177"/>
    </location>
</feature>
<name>G0APB7_BORBD</name>
<evidence type="ECO:0000313" key="2">
    <source>
        <dbReference type="EMBL" id="AEL19543.1"/>
    </source>
</evidence>
<keyword evidence="3" id="KW-1185">Reference proteome</keyword>
<reference key="1">
    <citation type="submission" date="2011-06" db="EMBL/GenBank/DDBJ databases">
        <authorList>
            <person name="Mongodin E.F."/>
            <person name="Casjens S.R."/>
            <person name="Fraser-Liggett C.M."/>
            <person name="Qiu W.-G."/>
            <person name="Dunn J.J."/>
            <person name="Luft B.J."/>
            <person name="Schutzer S.E."/>
        </authorList>
    </citation>
    <scope>NUCLEOTIDE SEQUENCE</scope>
    <source>
        <strain>DN127</strain>
    </source>
</reference>
<dbReference type="HOGENOM" id="CLU_109712_1_0_12"/>
<keyword evidence="1" id="KW-0472">Membrane</keyword>
<organism evidence="2 3">
    <name type="scientific">Borrelia bissettiae (strain DSM 17990 / CIP 109136 / DN127)</name>
    <name type="common">Borreliella bissettiae</name>
    <dbReference type="NCBI Taxonomy" id="521010"/>
    <lineage>
        <taxon>Bacteria</taxon>
        <taxon>Pseudomonadati</taxon>
        <taxon>Spirochaetota</taxon>
        <taxon>Spirochaetia</taxon>
        <taxon>Spirochaetales</taxon>
        <taxon>Borreliaceae</taxon>
        <taxon>Borreliella</taxon>
    </lineage>
</organism>
<protein>
    <submittedName>
        <fullName evidence="2">Uncharacterized protein</fullName>
    </submittedName>
</protein>
<dbReference type="Pfam" id="PF02890">
    <property type="entry name" value="DUF226"/>
    <property type="match status" value="1"/>
</dbReference>
<proteinExistence type="predicted"/>